<dbReference type="EMBL" id="CDMZ01000085">
    <property type="protein sequence ID" value="CEM06331.1"/>
    <property type="molecule type" value="Genomic_DNA"/>
</dbReference>
<dbReference type="InterPro" id="IPR011990">
    <property type="entry name" value="TPR-like_helical_dom_sf"/>
</dbReference>
<feature type="region of interest" description="Disordered" evidence="2">
    <location>
        <begin position="50"/>
        <end position="92"/>
    </location>
</feature>
<reference evidence="3" key="1">
    <citation type="submission" date="2014-11" db="EMBL/GenBank/DDBJ databases">
        <authorList>
            <person name="Otto D Thomas"/>
            <person name="Naeem Raeece"/>
        </authorList>
    </citation>
    <scope>NUCLEOTIDE SEQUENCE</scope>
</reference>
<dbReference type="Gene3D" id="1.25.40.10">
    <property type="entry name" value="Tetratricopeptide repeat domain"/>
    <property type="match status" value="1"/>
</dbReference>
<feature type="compositionally biased region" description="Basic and acidic residues" evidence="2">
    <location>
        <begin position="531"/>
        <end position="556"/>
    </location>
</feature>
<feature type="compositionally biased region" description="Acidic residues" evidence="2">
    <location>
        <begin position="708"/>
        <end position="731"/>
    </location>
</feature>
<accession>A0A0G4F2T5</accession>
<evidence type="ECO:0000256" key="2">
    <source>
        <dbReference type="SAM" id="MobiDB-lite"/>
    </source>
</evidence>
<feature type="compositionally biased region" description="Low complexity" evidence="2">
    <location>
        <begin position="50"/>
        <end position="70"/>
    </location>
</feature>
<feature type="region of interest" description="Disordered" evidence="2">
    <location>
        <begin position="485"/>
        <end position="775"/>
    </location>
</feature>
<feature type="compositionally biased region" description="Basic and acidic residues" evidence="2">
    <location>
        <begin position="81"/>
        <end position="92"/>
    </location>
</feature>
<sequence>MRRCLLIAFELCCGVGVTGCGAFLLPHGRVLAPETGFRQKEKGRRHQIVSLPLPSSTSRSSPPFASSLLLGADDESSSESGKTDEEVWAENAEKNTPEILKRLAAQRDLLAAGGQGGRREGGSKQLPPGSPYRQLLDLLSVERSPFAADRTRQILAMMEEEGVIPDLQMVNSAISCLGVSGAPGAWRESLEFFQKHDGRLFPTMATYEALLNAMRASPDGSPLKEACGVMHRIRKHCANPPMGVHVDAFLSILSRCADEDIALRIDPSLALVKEMLSAGRQLSAFSVGLLVGMMERVTKDAESAKIRVAQVEEILEKHKKTTDKTAVHALLALSALQKRAEGEGEESSSVSVSPDEAIQNSYSSSPCVEAAGEVGEKEKEEGVSDSKARNTFDYLVKRIGAVERSPEELKKFHAEIERIKQAIDDEGTENISLDRLAEIWGTDFKPPAAGSAEEDAMLEQATQMVLESNPDLRDSFATVRSLFGSSPFGGSRGDPATQPFGSLGGGLGGLEGWRGRTNEAAEESMGGGNEGQDRREDLHKYLSAAREKAFGSLEEKKKRRQRMGVEEEESQAVGSDSDSSFSLRDEIERVGEGKGETGKGRASVGVDEAEALEGLESFSASSASFPSPPSPVEGEEAEGEGVSLAEKKGEGGKTRMPRFRFPKAFSASWKEQISKVPGVASDPAEEGGEETGSERKGEGDKIPPAGLLDDEGDTDFETWMKEDEDEGDFDLDPDKWDEQFEKDLDIDWGSPDDETSSDSFDEDEEEEGDEEGEFEEFDLAGFEAKVRSAWMESGKLEMDCGVTGQDGVGASGELSDEEKEKRAAIVKLLEGFDEVKRMEGL</sequence>
<feature type="region of interest" description="Disordered" evidence="2">
    <location>
        <begin position="800"/>
        <end position="819"/>
    </location>
</feature>
<feature type="compositionally biased region" description="Basic and acidic residues" evidence="2">
    <location>
        <begin position="583"/>
        <end position="599"/>
    </location>
</feature>
<feature type="compositionally biased region" description="Polar residues" evidence="2">
    <location>
        <begin position="572"/>
        <end position="582"/>
    </location>
</feature>
<gene>
    <name evidence="3" type="ORF">Cvel_14890</name>
</gene>
<evidence type="ECO:0000313" key="3">
    <source>
        <dbReference type="EMBL" id="CEM06331.1"/>
    </source>
</evidence>
<feature type="compositionally biased region" description="Basic and acidic residues" evidence="2">
    <location>
        <begin position="374"/>
        <end position="385"/>
    </location>
</feature>
<feature type="compositionally biased region" description="Basic and acidic residues" evidence="2">
    <location>
        <begin position="692"/>
        <end position="701"/>
    </location>
</feature>
<evidence type="ECO:0008006" key="4">
    <source>
        <dbReference type="Google" id="ProtNLM"/>
    </source>
</evidence>
<evidence type="ECO:0000256" key="1">
    <source>
        <dbReference type="SAM" id="Coils"/>
    </source>
</evidence>
<organism evidence="3">
    <name type="scientific">Chromera velia CCMP2878</name>
    <dbReference type="NCBI Taxonomy" id="1169474"/>
    <lineage>
        <taxon>Eukaryota</taxon>
        <taxon>Sar</taxon>
        <taxon>Alveolata</taxon>
        <taxon>Colpodellida</taxon>
        <taxon>Chromeraceae</taxon>
        <taxon>Chromera</taxon>
    </lineage>
</organism>
<dbReference type="VEuPathDB" id="CryptoDB:Cvel_14890"/>
<proteinExistence type="predicted"/>
<feature type="coiled-coil region" evidence="1">
    <location>
        <begin position="294"/>
        <end position="321"/>
    </location>
</feature>
<feature type="region of interest" description="Disordered" evidence="2">
    <location>
        <begin position="342"/>
        <end position="385"/>
    </location>
</feature>
<dbReference type="AlphaFoldDB" id="A0A0G4F2T5"/>
<feature type="compositionally biased region" description="Low complexity" evidence="2">
    <location>
        <begin position="614"/>
        <end position="625"/>
    </location>
</feature>
<keyword evidence="1" id="KW-0175">Coiled coil</keyword>
<feature type="compositionally biased region" description="Gly residues" evidence="2">
    <location>
        <begin position="502"/>
        <end position="512"/>
    </location>
</feature>
<feature type="region of interest" description="Disordered" evidence="2">
    <location>
        <begin position="113"/>
        <end position="132"/>
    </location>
</feature>
<name>A0A0G4F2T5_9ALVE</name>
<feature type="compositionally biased region" description="Basic and acidic residues" evidence="2">
    <location>
        <begin position="732"/>
        <end position="745"/>
    </location>
</feature>
<protein>
    <recommendedName>
        <fullName evidence="4">Pentacotripeptide-repeat region of PRORP domain-containing protein</fullName>
    </recommendedName>
</protein>
<feature type="compositionally biased region" description="Acidic residues" evidence="2">
    <location>
        <begin position="746"/>
        <end position="775"/>
    </location>
</feature>